<proteinExistence type="predicted"/>
<name>E1YLT9_9BACT</name>
<accession>E1YLT9</accession>
<dbReference type="AlphaFoldDB" id="E1YLT9"/>
<dbReference type="NCBIfam" id="NF038214">
    <property type="entry name" value="IS21_help_AAA"/>
    <property type="match status" value="1"/>
</dbReference>
<dbReference type="PANTHER" id="PTHR30050:SF4">
    <property type="entry name" value="ATP-BINDING PROTEIN RV3427C IN INSERTION SEQUENCE-RELATED"/>
    <property type="match status" value="1"/>
</dbReference>
<evidence type="ECO:0000313" key="4">
    <source>
        <dbReference type="EMBL" id="CBX31072.1"/>
    </source>
</evidence>
<sequence>MPIWLRRWKMLNNLLLELNMQGAVAAYEKLNQTTTDKELLMIQLLEAELQHRKDKSMKRRLQQARFPVEKEWVEIDPALNPKIDFRRIEKLFDGNFLEIKQNLCFAGLQGTGKTHSLIALGRQLCRKGKTVRFYTACGLVNALEEAKHSLTLGKLMNTLLIPKLLIIDELGFVPFSENGSRLLFDVFASRYERGSIAVSTNLSFEKWVQVFGSVELTAALVDRFTHKAEIMLFEGDSVRLMQTKNKKSCLINAIKNPAC</sequence>
<dbReference type="SUPFAM" id="SSF52540">
    <property type="entry name" value="P-loop containing nucleoside triphosphate hydrolases"/>
    <property type="match status" value="1"/>
</dbReference>
<dbReference type="PIRSF" id="PIRSF003073">
    <property type="entry name" value="DNAC_TnpB_IstB"/>
    <property type="match status" value="1"/>
</dbReference>
<dbReference type="Pfam" id="PF01695">
    <property type="entry name" value="IstB_IS21"/>
    <property type="match status" value="1"/>
</dbReference>
<dbReference type="CDD" id="cd00009">
    <property type="entry name" value="AAA"/>
    <property type="match status" value="1"/>
</dbReference>
<feature type="domain" description="IstB-like ATP-binding" evidence="3">
    <location>
        <begin position="16"/>
        <end position="243"/>
    </location>
</feature>
<keyword evidence="1" id="KW-0547">Nucleotide-binding</keyword>
<evidence type="ECO:0000256" key="2">
    <source>
        <dbReference type="ARBA" id="ARBA00022840"/>
    </source>
</evidence>
<dbReference type="InterPro" id="IPR047661">
    <property type="entry name" value="IstB"/>
</dbReference>
<protein>
    <recommendedName>
        <fullName evidence="3">IstB-like ATP-binding domain-containing protein</fullName>
    </recommendedName>
</protein>
<evidence type="ECO:0000256" key="1">
    <source>
        <dbReference type="ARBA" id="ARBA00022741"/>
    </source>
</evidence>
<dbReference type="EMBL" id="FR695877">
    <property type="protein sequence ID" value="CBX31072.1"/>
    <property type="molecule type" value="Genomic_DNA"/>
</dbReference>
<dbReference type="InterPro" id="IPR028350">
    <property type="entry name" value="DNAC/IstB-like"/>
</dbReference>
<dbReference type="GO" id="GO:0005524">
    <property type="term" value="F:ATP binding"/>
    <property type="evidence" value="ECO:0007669"/>
    <property type="project" value="UniProtKB-KW"/>
</dbReference>
<dbReference type="Gene3D" id="3.40.50.300">
    <property type="entry name" value="P-loop containing nucleotide triphosphate hydrolases"/>
    <property type="match status" value="1"/>
</dbReference>
<organism evidence="4">
    <name type="scientific">uncultured Desulfobacterium sp</name>
    <dbReference type="NCBI Taxonomy" id="201089"/>
    <lineage>
        <taxon>Bacteria</taxon>
        <taxon>Pseudomonadati</taxon>
        <taxon>Thermodesulfobacteriota</taxon>
        <taxon>Desulfobacteria</taxon>
        <taxon>Desulfobacterales</taxon>
        <taxon>Desulfobacteriaceae</taxon>
        <taxon>Desulfobacterium</taxon>
        <taxon>environmental samples</taxon>
    </lineage>
</organism>
<keyword evidence="2" id="KW-0067">ATP-binding</keyword>
<dbReference type="InterPro" id="IPR002611">
    <property type="entry name" value="IstB_ATP-bd"/>
</dbReference>
<dbReference type="GO" id="GO:0006260">
    <property type="term" value="P:DNA replication"/>
    <property type="evidence" value="ECO:0007669"/>
    <property type="project" value="TreeGrafter"/>
</dbReference>
<reference evidence="4" key="1">
    <citation type="journal article" date="2011" name="Environ. Microbiol.">
        <title>Genomic insights into the metabolic potential of the polycyclic aromatic hydrocarbon degrading sulfate-reducing Deltaproteobacterium N47.</title>
        <authorList>
            <person name="Bergmann F."/>
            <person name="Selesi D."/>
            <person name="Weinmaier T."/>
            <person name="Tischler P."/>
            <person name="Rattei T."/>
            <person name="Meckenstock R.U."/>
        </authorList>
    </citation>
    <scope>NUCLEOTIDE SEQUENCE</scope>
</reference>
<evidence type="ECO:0000259" key="3">
    <source>
        <dbReference type="Pfam" id="PF01695"/>
    </source>
</evidence>
<dbReference type="PANTHER" id="PTHR30050">
    <property type="entry name" value="CHROMOSOMAL REPLICATION INITIATOR PROTEIN DNAA"/>
    <property type="match status" value="1"/>
</dbReference>
<dbReference type="InterPro" id="IPR027417">
    <property type="entry name" value="P-loop_NTPase"/>
</dbReference>
<gene>
    <name evidence="4" type="ORF">N47_E45840</name>
</gene>